<reference evidence="2 3" key="1">
    <citation type="journal article" date="2019" name="Environ. Microbiol.">
        <title>At the nexus of three kingdoms: the genome of the mycorrhizal fungus Gigaspora margarita provides insights into plant, endobacterial and fungal interactions.</title>
        <authorList>
            <person name="Venice F."/>
            <person name="Ghignone S."/>
            <person name="Salvioli di Fossalunga A."/>
            <person name="Amselem J."/>
            <person name="Novero M."/>
            <person name="Xianan X."/>
            <person name="Sedzielewska Toro K."/>
            <person name="Morin E."/>
            <person name="Lipzen A."/>
            <person name="Grigoriev I.V."/>
            <person name="Henrissat B."/>
            <person name="Martin F.M."/>
            <person name="Bonfante P."/>
        </authorList>
    </citation>
    <scope>NUCLEOTIDE SEQUENCE [LARGE SCALE GENOMIC DNA]</scope>
    <source>
        <strain evidence="2 3">BEG34</strain>
    </source>
</reference>
<sequence>MMSRRESITTQRDCLASSDRRVSSNRRVSTNNNENNEGENRPEGSLLHNTAPECRSEGSLLRNDSDISMPDIGGSQPPSCMENINEEN</sequence>
<organism evidence="2 3">
    <name type="scientific">Gigaspora margarita</name>
    <dbReference type="NCBI Taxonomy" id="4874"/>
    <lineage>
        <taxon>Eukaryota</taxon>
        <taxon>Fungi</taxon>
        <taxon>Fungi incertae sedis</taxon>
        <taxon>Mucoromycota</taxon>
        <taxon>Glomeromycotina</taxon>
        <taxon>Glomeromycetes</taxon>
        <taxon>Diversisporales</taxon>
        <taxon>Gigasporaceae</taxon>
        <taxon>Gigaspora</taxon>
    </lineage>
</organism>
<feature type="compositionally biased region" description="Low complexity" evidence="1">
    <location>
        <begin position="25"/>
        <end position="35"/>
    </location>
</feature>
<dbReference type="AlphaFoldDB" id="A0A8H4AV97"/>
<evidence type="ECO:0000313" key="3">
    <source>
        <dbReference type="Proteomes" id="UP000439903"/>
    </source>
</evidence>
<feature type="region of interest" description="Disordered" evidence="1">
    <location>
        <begin position="1"/>
        <end position="88"/>
    </location>
</feature>
<evidence type="ECO:0000313" key="2">
    <source>
        <dbReference type="EMBL" id="KAF0535901.1"/>
    </source>
</evidence>
<comment type="caution">
    <text evidence="2">The sequence shown here is derived from an EMBL/GenBank/DDBJ whole genome shotgun (WGS) entry which is preliminary data.</text>
</comment>
<evidence type="ECO:0000256" key="1">
    <source>
        <dbReference type="SAM" id="MobiDB-lite"/>
    </source>
</evidence>
<proteinExistence type="predicted"/>
<protein>
    <submittedName>
        <fullName evidence="2">Uncharacterized protein</fullName>
    </submittedName>
</protein>
<keyword evidence="3" id="KW-1185">Reference proteome</keyword>
<gene>
    <name evidence="2" type="ORF">F8M41_009406</name>
</gene>
<dbReference type="EMBL" id="WTPW01000202">
    <property type="protein sequence ID" value="KAF0535901.1"/>
    <property type="molecule type" value="Genomic_DNA"/>
</dbReference>
<name>A0A8H4AV97_GIGMA</name>
<dbReference type="Proteomes" id="UP000439903">
    <property type="component" value="Unassembled WGS sequence"/>
</dbReference>
<accession>A0A8H4AV97</accession>